<dbReference type="HAMAP" id="MF_00269">
    <property type="entry name" value="Tpx"/>
    <property type="match status" value="1"/>
</dbReference>
<feature type="domain" description="Thioredoxin" evidence="7">
    <location>
        <begin position="23"/>
        <end position="173"/>
    </location>
</feature>
<comment type="similarity">
    <text evidence="6">Belongs to the peroxiredoxin family. Tpx subfamily.</text>
</comment>
<evidence type="ECO:0000313" key="8">
    <source>
        <dbReference type="EMBL" id="HIW79055.1"/>
    </source>
</evidence>
<dbReference type="InterPro" id="IPR018219">
    <property type="entry name" value="Tpx_CS"/>
</dbReference>
<evidence type="ECO:0000256" key="5">
    <source>
        <dbReference type="ARBA" id="ARBA00023284"/>
    </source>
</evidence>
<keyword evidence="1 6" id="KW-0575">Peroxidase</keyword>
<dbReference type="PANTHER" id="PTHR43110">
    <property type="entry name" value="THIOL PEROXIDASE"/>
    <property type="match status" value="1"/>
</dbReference>
<evidence type="ECO:0000256" key="4">
    <source>
        <dbReference type="ARBA" id="ARBA00023157"/>
    </source>
</evidence>
<dbReference type="EC" id="1.11.1.24" evidence="6"/>
<comment type="caution">
    <text evidence="6">Lacks conserved residue(s) required for the propagation of feature annotation.</text>
</comment>
<dbReference type="PROSITE" id="PS01265">
    <property type="entry name" value="TPX"/>
    <property type="match status" value="1"/>
</dbReference>
<gene>
    <name evidence="6 8" type="primary">tpx</name>
    <name evidence="8" type="ORF">H9874_07920</name>
</gene>
<dbReference type="SUPFAM" id="SSF52833">
    <property type="entry name" value="Thioredoxin-like"/>
    <property type="match status" value="1"/>
</dbReference>
<dbReference type="PROSITE" id="PS51352">
    <property type="entry name" value="THIOREDOXIN_2"/>
    <property type="match status" value="1"/>
</dbReference>
<evidence type="ECO:0000256" key="2">
    <source>
        <dbReference type="ARBA" id="ARBA00022862"/>
    </source>
</evidence>
<evidence type="ECO:0000256" key="1">
    <source>
        <dbReference type="ARBA" id="ARBA00022559"/>
    </source>
</evidence>
<dbReference type="Proteomes" id="UP000824264">
    <property type="component" value="Unassembled WGS sequence"/>
</dbReference>
<feature type="active site" description="Cysteine sulfenic acid (-SOH) intermediate" evidence="6">
    <location>
        <position position="65"/>
    </location>
</feature>
<reference evidence="8" key="2">
    <citation type="submission" date="2021-04" db="EMBL/GenBank/DDBJ databases">
        <authorList>
            <person name="Gilroy R."/>
        </authorList>
    </citation>
    <scope>NUCLEOTIDE SEQUENCE</scope>
    <source>
        <strain evidence="8">ChiSxjej5B17-1746</strain>
    </source>
</reference>
<dbReference type="NCBIfam" id="NF001808">
    <property type="entry name" value="PRK00522.1"/>
    <property type="match status" value="1"/>
</dbReference>
<accession>A0A9D1R1G1</accession>
<dbReference type="Gene3D" id="3.40.30.10">
    <property type="entry name" value="Glutaredoxin"/>
    <property type="match status" value="1"/>
</dbReference>
<dbReference type="Pfam" id="PF08534">
    <property type="entry name" value="Redoxin"/>
    <property type="match status" value="1"/>
</dbReference>
<keyword evidence="3 6" id="KW-0560">Oxidoreductase</keyword>
<dbReference type="EMBL" id="DXGI01000305">
    <property type="protein sequence ID" value="HIW79055.1"/>
    <property type="molecule type" value="Genomic_DNA"/>
</dbReference>
<sequence length="182" mass="19498">MTEERKDAVTIQGNPLTLLGKGVSVGEAAPDFCVLANDLSQRTLADYKGKVLVLSVVPSLDTPVCDMQTRRFNAEAAKLSDKVRILTISCDLPFAQARWCGAAGAESVETLSDHRDLSFGTAYGVAIKELRLLSRAVFVVCANGVIAYEQIVNEVTHSVDFDAALAAVKACLDNGRLEESAH</sequence>
<dbReference type="InterPro" id="IPR002065">
    <property type="entry name" value="TPX"/>
</dbReference>
<keyword evidence="4" id="KW-1015">Disulfide bond</keyword>
<evidence type="ECO:0000256" key="3">
    <source>
        <dbReference type="ARBA" id="ARBA00023002"/>
    </source>
</evidence>
<dbReference type="PANTHER" id="PTHR43110:SF1">
    <property type="entry name" value="THIOL PEROXIDASE"/>
    <property type="match status" value="1"/>
</dbReference>
<dbReference type="GO" id="GO:0008379">
    <property type="term" value="F:thioredoxin peroxidase activity"/>
    <property type="evidence" value="ECO:0007669"/>
    <property type="project" value="UniProtKB-UniRule"/>
</dbReference>
<organism evidence="8 9">
    <name type="scientific">Candidatus Bilophila faecipullorum</name>
    <dbReference type="NCBI Taxonomy" id="2838482"/>
    <lineage>
        <taxon>Bacteria</taxon>
        <taxon>Pseudomonadati</taxon>
        <taxon>Thermodesulfobacteriota</taxon>
        <taxon>Desulfovibrionia</taxon>
        <taxon>Desulfovibrionales</taxon>
        <taxon>Desulfovibrionaceae</taxon>
        <taxon>Bilophila</taxon>
    </lineage>
</organism>
<protein>
    <recommendedName>
        <fullName evidence="6">Thiol peroxidase</fullName>
        <shortName evidence="6">Tpx</shortName>
        <ecNumber evidence="6">1.11.1.24</ecNumber>
    </recommendedName>
    <alternativeName>
        <fullName evidence="6">Peroxiredoxin tpx</fullName>
        <shortName evidence="6">Prx</shortName>
    </alternativeName>
    <alternativeName>
        <fullName evidence="6">Thioredoxin peroxidase</fullName>
    </alternativeName>
    <alternativeName>
        <fullName evidence="6">Thioredoxin-dependent peroxiredoxin</fullName>
    </alternativeName>
</protein>
<proteinExistence type="inferred from homology"/>
<dbReference type="InterPro" id="IPR013766">
    <property type="entry name" value="Thioredoxin_domain"/>
</dbReference>
<reference evidence="8" key="1">
    <citation type="journal article" date="2021" name="PeerJ">
        <title>Extensive microbial diversity within the chicken gut microbiome revealed by metagenomics and culture.</title>
        <authorList>
            <person name="Gilroy R."/>
            <person name="Ravi A."/>
            <person name="Getino M."/>
            <person name="Pursley I."/>
            <person name="Horton D.L."/>
            <person name="Alikhan N.F."/>
            <person name="Baker D."/>
            <person name="Gharbi K."/>
            <person name="Hall N."/>
            <person name="Watson M."/>
            <person name="Adriaenssens E.M."/>
            <person name="Foster-Nyarko E."/>
            <person name="Jarju S."/>
            <person name="Secka A."/>
            <person name="Antonio M."/>
            <person name="Oren A."/>
            <person name="Chaudhuri R.R."/>
            <person name="La Ragione R."/>
            <person name="Hildebrand F."/>
            <person name="Pallen M.J."/>
        </authorList>
    </citation>
    <scope>NUCLEOTIDE SEQUENCE</scope>
    <source>
        <strain evidence="8">ChiSxjej5B17-1746</strain>
    </source>
</reference>
<evidence type="ECO:0000256" key="6">
    <source>
        <dbReference type="HAMAP-Rule" id="MF_00269"/>
    </source>
</evidence>
<evidence type="ECO:0000259" key="7">
    <source>
        <dbReference type="PROSITE" id="PS51352"/>
    </source>
</evidence>
<dbReference type="CDD" id="cd03014">
    <property type="entry name" value="PRX_Atyp2cys"/>
    <property type="match status" value="1"/>
</dbReference>
<dbReference type="InterPro" id="IPR013740">
    <property type="entry name" value="Redoxin"/>
</dbReference>
<keyword evidence="5 6" id="KW-0676">Redox-active center</keyword>
<comment type="function">
    <text evidence="6">Thiol-specific peroxidase that catalyzes the reduction of hydrogen peroxide and organic hydroperoxides to water and alcohols, respectively. Plays a role in cell protection against oxidative stress by detoxifying peroxides.</text>
</comment>
<dbReference type="InterPro" id="IPR050455">
    <property type="entry name" value="Tpx_Peroxidase_subfamily"/>
</dbReference>
<name>A0A9D1R1G1_9BACT</name>
<evidence type="ECO:0000313" key="9">
    <source>
        <dbReference type="Proteomes" id="UP000824264"/>
    </source>
</evidence>
<comment type="catalytic activity">
    <reaction evidence="6">
        <text>a hydroperoxide + [thioredoxin]-dithiol = an alcohol + [thioredoxin]-disulfide + H2O</text>
        <dbReference type="Rhea" id="RHEA:62620"/>
        <dbReference type="Rhea" id="RHEA-COMP:10698"/>
        <dbReference type="Rhea" id="RHEA-COMP:10700"/>
        <dbReference type="ChEBI" id="CHEBI:15377"/>
        <dbReference type="ChEBI" id="CHEBI:29950"/>
        <dbReference type="ChEBI" id="CHEBI:30879"/>
        <dbReference type="ChEBI" id="CHEBI:35924"/>
        <dbReference type="ChEBI" id="CHEBI:50058"/>
        <dbReference type="EC" id="1.11.1.24"/>
    </reaction>
</comment>
<keyword evidence="2 6" id="KW-0049">Antioxidant</keyword>
<comment type="subunit">
    <text evidence="6">Homodimer.</text>
</comment>
<dbReference type="AlphaFoldDB" id="A0A9D1R1G1"/>
<dbReference type="InterPro" id="IPR036249">
    <property type="entry name" value="Thioredoxin-like_sf"/>
</dbReference>
<comment type="caution">
    <text evidence="8">The sequence shown here is derived from an EMBL/GenBank/DDBJ whole genome shotgun (WGS) entry which is preliminary data.</text>
</comment>